<evidence type="ECO:0000313" key="2">
    <source>
        <dbReference type="EMBL" id="KAH0570958.1"/>
    </source>
</evidence>
<dbReference type="EMBL" id="KI546119">
    <property type="protein sequence ID" value="EST44319.1"/>
    <property type="molecule type" value="Genomic_DNA"/>
</dbReference>
<dbReference type="VEuPathDB" id="GiardiaDB:SS50377_27251"/>
<dbReference type="AlphaFoldDB" id="V6LU46"/>
<dbReference type="Proteomes" id="UP000018208">
    <property type="component" value="Unassembled WGS sequence"/>
</dbReference>
<name>V6LU46_9EUKA</name>
<accession>V6LU46</accession>
<reference evidence="2" key="2">
    <citation type="submission" date="2020-12" db="EMBL/GenBank/DDBJ databases">
        <title>New Spironucleus salmonicida genome in near-complete chromosomes.</title>
        <authorList>
            <person name="Xu F."/>
            <person name="Kurt Z."/>
            <person name="Jimenez-Gonzalez A."/>
            <person name="Astvaldsson A."/>
            <person name="Andersson J.O."/>
            <person name="Svard S.G."/>
        </authorList>
    </citation>
    <scope>NUCLEOTIDE SEQUENCE</scope>
    <source>
        <strain evidence="2">ATCC 50377</strain>
    </source>
</reference>
<protein>
    <submittedName>
        <fullName evidence="1">Uncharacterized protein</fullName>
    </submittedName>
</protein>
<evidence type="ECO:0000313" key="1">
    <source>
        <dbReference type="EMBL" id="EST44319.1"/>
    </source>
</evidence>
<organism evidence="1">
    <name type="scientific">Spironucleus salmonicida</name>
    <dbReference type="NCBI Taxonomy" id="348837"/>
    <lineage>
        <taxon>Eukaryota</taxon>
        <taxon>Metamonada</taxon>
        <taxon>Diplomonadida</taxon>
        <taxon>Hexamitidae</taxon>
        <taxon>Hexamitinae</taxon>
        <taxon>Spironucleus</taxon>
    </lineage>
</organism>
<proteinExistence type="predicted"/>
<gene>
    <name evidence="1" type="ORF">SS50377_15857</name>
    <name evidence="2" type="ORF">SS50377_27251</name>
</gene>
<evidence type="ECO:0000313" key="3">
    <source>
        <dbReference type="Proteomes" id="UP000018208"/>
    </source>
</evidence>
<dbReference type="EMBL" id="AUWU02000007">
    <property type="protein sequence ID" value="KAH0570958.1"/>
    <property type="molecule type" value="Genomic_DNA"/>
</dbReference>
<reference evidence="1 2" key="1">
    <citation type="journal article" date="2014" name="PLoS Genet.">
        <title>The Genome of Spironucleus salmonicida Highlights a Fish Pathogen Adapted to Fluctuating Environments.</title>
        <authorList>
            <person name="Xu F."/>
            <person name="Jerlstrom-Hultqvist J."/>
            <person name="Einarsson E."/>
            <person name="Astvaldsson A."/>
            <person name="Svard S.G."/>
            <person name="Andersson J.O."/>
        </authorList>
    </citation>
    <scope>NUCLEOTIDE SEQUENCE</scope>
    <source>
        <strain evidence="2">ATCC 50377</strain>
    </source>
</reference>
<keyword evidence="3" id="KW-1185">Reference proteome</keyword>
<sequence length="104" mass="11813">MQNLIKQEYAQLTNLIKTKNLREYQEITISNAITFLYNLNDELSEKIKLTLLNHPKSSQEALSYGYLNGISNKSEIAFACAQIGICGRVVNVESCQFPEIQLNQ</sequence>